<feature type="compositionally biased region" description="Low complexity" evidence="12">
    <location>
        <begin position="303"/>
        <end position="314"/>
    </location>
</feature>
<feature type="compositionally biased region" description="Low complexity" evidence="12">
    <location>
        <begin position="280"/>
        <end position="296"/>
    </location>
</feature>
<dbReference type="Gene3D" id="3.30.160.60">
    <property type="entry name" value="Classic Zinc Finger"/>
    <property type="match status" value="4"/>
</dbReference>
<dbReference type="Bgee" id="ENSRNOG00000049605">
    <property type="expression patterns" value="Expressed in spleen and 13 other cell types or tissues"/>
</dbReference>
<dbReference type="Pfam" id="PF00096">
    <property type="entry name" value="zf-C2H2"/>
    <property type="match status" value="3"/>
</dbReference>
<dbReference type="PaxDb" id="10116-ENSRNOP00000064037"/>
<dbReference type="SMART" id="SM00355">
    <property type="entry name" value="ZnF_C2H2"/>
    <property type="match status" value="6"/>
</dbReference>
<keyword evidence="15" id="KW-1185">Reference proteome</keyword>
<evidence type="ECO:0000256" key="5">
    <source>
        <dbReference type="ARBA" id="ARBA00022771"/>
    </source>
</evidence>
<dbReference type="GO" id="GO:0000978">
    <property type="term" value="F:RNA polymerase II cis-regulatory region sequence-specific DNA binding"/>
    <property type="evidence" value="ECO:0000318"/>
    <property type="project" value="GO_Central"/>
</dbReference>
<dbReference type="STRING" id="10116.ENSRNOP00000064037"/>
<dbReference type="GO" id="GO:0006357">
    <property type="term" value="P:regulation of transcription by RNA polymerase II"/>
    <property type="evidence" value="ECO:0000318"/>
    <property type="project" value="GO_Central"/>
</dbReference>
<evidence type="ECO:0000256" key="8">
    <source>
        <dbReference type="ARBA" id="ARBA00023015"/>
    </source>
</evidence>
<dbReference type="PROSITE" id="PS00028">
    <property type="entry name" value="ZINC_FINGER_C2H2_1"/>
    <property type="match status" value="6"/>
</dbReference>
<keyword evidence="2" id="KW-1017">Isopeptide bond</keyword>
<dbReference type="InterPro" id="IPR013087">
    <property type="entry name" value="Znf_C2H2_type"/>
</dbReference>
<dbReference type="GO" id="GO:0005634">
    <property type="term" value="C:nucleus"/>
    <property type="evidence" value="ECO:0000266"/>
    <property type="project" value="RGD"/>
</dbReference>
<evidence type="ECO:0000313" key="16">
    <source>
        <dbReference type="RGD" id="1595818"/>
    </source>
</evidence>
<keyword evidence="3" id="KW-0479">Metal-binding</keyword>
<evidence type="ECO:0000313" key="14">
    <source>
        <dbReference type="Ensembl" id="ENSRNOP00000064037.4"/>
    </source>
</evidence>
<sequence length="461" mass="49821">MSTTSRLGDEGLHPEPQAGRVPRRVDPEPNDDMEMPDLIIDVKPDRDLGSLAQGPWSARDVPMPGLFDVERRLQTASRPLGAPSTCAPWMPLSSMSSDRQPWTDKHPDLLTCGRCGKIFPLGSITAFMDHKKQGCQLRQISDPISESKELKALSCLQCGRQYTSAWKLLCHAQWDHGLCIYQTQQLETPEAPLLGLAEVAAAMSAVAVVGPVEDKPPSVSSAARRSPTCFVCKKTLSSFSNLKVHMRSHTGERPYSCDQCSYSCAQSSKLNRHKKTHRQPTPGSPSTSASSREVSPAAPPEPAAYAAAPASTPPCQNVEKAGAAATAGIQEPGAPGSGAQESPGFGGCGATAKVERTDSVKMEKTTPRKSHRAGGKCEFCGKSFTNSSNLTVHRRSHTGERPYTCDQCSYACAQSSKLNRHRRTHGLGTGKTVYKCPHCLVPFVLQATLDKHLRQKHPEMA</sequence>
<dbReference type="AlphaFoldDB" id="M0R3W4"/>
<dbReference type="PROSITE" id="PS50157">
    <property type="entry name" value="ZINC_FINGER_C2H2_2"/>
    <property type="match status" value="5"/>
</dbReference>
<evidence type="ECO:0000256" key="3">
    <source>
        <dbReference type="ARBA" id="ARBA00022723"/>
    </source>
</evidence>
<feature type="domain" description="C2H2-type" evidence="13">
    <location>
        <begin position="227"/>
        <end position="254"/>
    </location>
</feature>
<dbReference type="GO" id="GO:2000171">
    <property type="term" value="P:negative regulation of dendrite development"/>
    <property type="evidence" value="ECO:0000318"/>
    <property type="project" value="GO_Central"/>
</dbReference>
<dbReference type="GO" id="GO:0003700">
    <property type="term" value="F:DNA-binding transcription factor activity"/>
    <property type="evidence" value="ECO:0000318"/>
    <property type="project" value="GO_Central"/>
</dbReference>
<keyword evidence="5 11" id="KW-0863">Zinc-finger</keyword>
<keyword evidence="10" id="KW-0539">Nucleus</keyword>
<dbReference type="InterPro" id="IPR051497">
    <property type="entry name" value="Dev/Hematopoietic_TF"/>
</dbReference>
<dbReference type="GO" id="GO:1990837">
    <property type="term" value="F:sequence-specific double-stranded DNA binding"/>
    <property type="evidence" value="ECO:0000266"/>
    <property type="project" value="RGD"/>
</dbReference>
<evidence type="ECO:0000256" key="6">
    <source>
        <dbReference type="ARBA" id="ARBA00022833"/>
    </source>
</evidence>
<dbReference type="OMA" id="RNQWALW"/>
<feature type="domain" description="C2H2-type" evidence="13">
    <location>
        <begin position="434"/>
        <end position="461"/>
    </location>
</feature>
<dbReference type="InterPro" id="IPR036236">
    <property type="entry name" value="Znf_C2H2_sf"/>
</dbReference>
<dbReference type="FunCoup" id="M0R3W4">
    <property type="interactions" value="57"/>
</dbReference>
<reference evidence="14" key="1">
    <citation type="submission" date="2024-01" db="EMBL/GenBank/DDBJ databases">
        <title>GRCr8: a new rat reference genome assembly contstructed from accurate long reads and long range scaffolding.</title>
        <authorList>
            <person name="Doris P.A."/>
            <person name="Kalbfleisch T."/>
            <person name="Li K."/>
            <person name="Howe K."/>
            <person name="Wood J."/>
        </authorList>
    </citation>
    <scope>NUCLEOTIDE SEQUENCE [LARGE SCALE GENOMIC DNA]</scope>
    <source>
        <strain evidence="14">Brown Norway</strain>
    </source>
</reference>
<feature type="region of interest" description="Disordered" evidence="12">
    <location>
        <begin position="271"/>
        <end position="372"/>
    </location>
</feature>
<dbReference type="RGD" id="1595818">
    <property type="gene designation" value="Zfp296"/>
</dbReference>
<keyword evidence="8" id="KW-0805">Transcription regulation</keyword>
<dbReference type="GO" id="GO:0007283">
    <property type="term" value="P:spermatogenesis"/>
    <property type="evidence" value="ECO:0000266"/>
    <property type="project" value="RGD"/>
</dbReference>
<dbReference type="HOGENOM" id="CLU_049038_0_0_1"/>
<organism evidence="14 15">
    <name type="scientific">Rattus norvegicus</name>
    <name type="common">Rat</name>
    <dbReference type="NCBI Taxonomy" id="10116"/>
    <lineage>
        <taxon>Eukaryota</taxon>
        <taxon>Metazoa</taxon>
        <taxon>Chordata</taxon>
        <taxon>Craniata</taxon>
        <taxon>Vertebrata</taxon>
        <taxon>Euteleostomi</taxon>
        <taxon>Mammalia</taxon>
        <taxon>Eutheria</taxon>
        <taxon>Euarchontoglires</taxon>
        <taxon>Glires</taxon>
        <taxon>Rodentia</taxon>
        <taxon>Myomorpha</taxon>
        <taxon>Muroidea</taxon>
        <taxon>Muridae</taxon>
        <taxon>Murinae</taxon>
        <taxon>Rattus</taxon>
    </lineage>
</organism>
<evidence type="ECO:0000256" key="1">
    <source>
        <dbReference type="ARBA" id="ARBA00004123"/>
    </source>
</evidence>
<dbReference type="CTD" id="63872"/>
<feature type="region of interest" description="Disordered" evidence="12">
    <location>
        <begin position="1"/>
        <end position="36"/>
    </location>
</feature>
<evidence type="ECO:0000256" key="4">
    <source>
        <dbReference type="ARBA" id="ARBA00022737"/>
    </source>
</evidence>
<dbReference type="SUPFAM" id="SSF57667">
    <property type="entry name" value="beta-beta-alpha zinc fingers"/>
    <property type="match status" value="3"/>
</dbReference>
<keyword evidence="4" id="KW-0677">Repeat</keyword>
<feature type="domain" description="C2H2-type" evidence="13">
    <location>
        <begin position="403"/>
        <end position="425"/>
    </location>
</feature>
<dbReference type="InterPro" id="IPR057448">
    <property type="entry name" value="BCL-11A_Znf_CCHC"/>
</dbReference>
<keyword evidence="6" id="KW-0862">Zinc</keyword>
<evidence type="ECO:0000256" key="9">
    <source>
        <dbReference type="ARBA" id="ARBA00023163"/>
    </source>
</evidence>
<dbReference type="PANTHER" id="PTHR45993:SF2">
    <property type="entry name" value="ZINC FINGER PROTEIN 296"/>
    <property type="match status" value="1"/>
</dbReference>
<evidence type="ECO:0000256" key="11">
    <source>
        <dbReference type="PROSITE-ProRule" id="PRU00042"/>
    </source>
</evidence>
<feature type="domain" description="C2H2-type" evidence="13">
    <location>
        <begin position="375"/>
        <end position="402"/>
    </location>
</feature>
<dbReference type="eggNOG" id="KOG1721">
    <property type="taxonomic scope" value="Eukaryota"/>
</dbReference>
<keyword evidence="7" id="KW-0832">Ubl conjugation</keyword>
<dbReference type="KEGG" id="rno:365511"/>
<proteinExistence type="predicted"/>
<dbReference type="GeneTree" id="ENSGT00940000160667"/>
<evidence type="ECO:0000256" key="2">
    <source>
        <dbReference type="ARBA" id="ARBA00022499"/>
    </source>
</evidence>
<dbReference type="VEuPathDB" id="HostDB:ENSRNOG00000049605"/>
<accession>M0R3W4</accession>
<reference evidence="14" key="2">
    <citation type="submission" date="2025-08" db="UniProtKB">
        <authorList>
            <consortium name="Ensembl"/>
        </authorList>
    </citation>
    <scope>IDENTIFICATION</scope>
    <source>
        <strain evidence="14">Brown Norway</strain>
    </source>
</reference>
<evidence type="ECO:0000313" key="15">
    <source>
        <dbReference type="Proteomes" id="UP000002494"/>
    </source>
</evidence>
<evidence type="ECO:0000256" key="12">
    <source>
        <dbReference type="SAM" id="MobiDB-lite"/>
    </source>
</evidence>
<name>M0R3W4_RAT</name>
<keyword evidence="9" id="KW-0804">Transcription</keyword>
<dbReference type="OrthoDB" id="10046198at2759"/>
<evidence type="ECO:0000256" key="10">
    <source>
        <dbReference type="ARBA" id="ARBA00023242"/>
    </source>
</evidence>
<evidence type="ECO:0000259" key="13">
    <source>
        <dbReference type="PROSITE" id="PS50157"/>
    </source>
</evidence>
<dbReference type="Proteomes" id="UP000002494">
    <property type="component" value="Chromosome 1"/>
</dbReference>
<dbReference type="GlyGen" id="M0R3W4">
    <property type="glycosylation" value="1 site"/>
</dbReference>
<dbReference type="PANTHER" id="PTHR45993">
    <property type="entry name" value="B-CELL LYMPHOMA/LEUKEMIA 11"/>
    <property type="match status" value="1"/>
</dbReference>
<dbReference type="GO" id="GO:0000122">
    <property type="term" value="P:negative regulation of transcription by RNA polymerase II"/>
    <property type="evidence" value="ECO:0000266"/>
    <property type="project" value="RGD"/>
</dbReference>
<reference evidence="14" key="3">
    <citation type="submission" date="2025-09" db="UniProtKB">
        <authorList>
            <consortium name="Ensembl"/>
        </authorList>
    </citation>
    <scope>IDENTIFICATION</scope>
    <source>
        <strain evidence="14">Brown Norway</strain>
    </source>
</reference>
<dbReference type="Pfam" id="PF25491">
    <property type="entry name" value="CCHC_BCL-11A"/>
    <property type="match status" value="1"/>
</dbReference>
<dbReference type="Ensembl" id="ENSRNOT00000074579.4">
    <property type="protein sequence ID" value="ENSRNOP00000064037.4"/>
    <property type="gene ID" value="ENSRNOG00000049605.4"/>
</dbReference>
<feature type="compositionally biased region" description="Basic and acidic residues" evidence="12">
    <location>
        <begin position="353"/>
        <end position="366"/>
    </location>
</feature>
<evidence type="ECO:0000256" key="7">
    <source>
        <dbReference type="ARBA" id="ARBA00022843"/>
    </source>
</evidence>
<feature type="domain" description="C2H2-type" evidence="13">
    <location>
        <begin position="255"/>
        <end position="282"/>
    </location>
</feature>
<dbReference type="AGR" id="RGD:1595818"/>
<comment type="subcellular location">
    <subcellularLocation>
        <location evidence="1">Nucleus</location>
    </subcellularLocation>
</comment>
<gene>
    <name evidence="14 16" type="primary">Zfp296</name>
</gene>
<protein>
    <submittedName>
        <fullName evidence="14">Zinc finger protein 296</fullName>
    </submittedName>
</protein>
<dbReference type="GO" id="GO:0008270">
    <property type="term" value="F:zinc ion binding"/>
    <property type="evidence" value="ECO:0007669"/>
    <property type="project" value="UniProtKB-KW"/>
</dbReference>